<dbReference type="Pfam" id="PF07690">
    <property type="entry name" value="MFS_1"/>
    <property type="match status" value="1"/>
</dbReference>
<feature type="domain" description="Major facilitator superfamily (MFS) profile" evidence="8">
    <location>
        <begin position="66"/>
        <end position="518"/>
    </location>
</feature>
<dbReference type="RefSeq" id="WP_014142322.1">
    <property type="nucleotide sequence ID" value="NC_016111.1"/>
</dbReference>
<dbReference type="InterPro" id="IPR036259">
    <property type="entry name" value="MFS_trans_sf"/>
</dbReference>
<dbReference type="eggNOG" id="COG0477">
    <property type="taxonomic scope" value="Bacteria"/>
</dbReference>
<dbReference type="AlphaFoldDB" id="F8JNZ7"/>
<sequence>MSEQTGITTNAPATTTAPASTLVGSGPSRAAVVPRVRRLGPAAAGAGPEAPPGGPDAAPHLLSPLGLLTLLLGAALPMIDFFIVNVALPTIDHDLKAGPALLEMVAAGYGVAYAVLLVLGGRLGDTFGRRRLFLTGTALFALTSLACGLAPNAWSLVGARVAQGAASAMMLPQVLATIQATTTGARRGRALGLYGATGGISAVAGQVLGGWLVAADLAGTGWRSIFLVNVPVAVVAMALSLRSVPETRSDRPARIDTKGTVLLGATLLALLVPLMEGRAVGWPVWTWVLLAASPFLAAAFWTVERRGERAGADPLLPPSLLANHGMRSGLRVALPFFTGFGGFMFVMAVALQQGLRLGPVSAGLALTPMAAAFFAASLIAPRLVTRYGRHVVTVGLAVQGVGLLVVVATALAGWPALGPLDLLPGMAVLGFGQGFAMSTLFRIVLSEVPADRAGVGSGVMVTTQQSSLALGVATLGTLFLSLAGSVGMRDALVTAILIQVAGCVAAVALSVRLPRSVR</sequence>
<dbReference type="PATRIC" id="fig|1003195.11.peg.3136"/>
<dbReference type="PROSITE" id="PS50850">
    <property type="entry name" value="MFS"/>
    <property type="match status" value="1"/>
</dbReference>
<feature type="transmembrane region" description="Helical" evidence="7">
    <location>
        <begin position="357"/>
        <end position="379"/>
    </location>
</feature>
<evidence type="ECO:0000256" key="6">
    <source>
        <dbReference type="SAM" id="MobiDB-lite"/>
    </source>
</evidence>
<evidence type="ECO:0000259" key="8">
    <source>
        <dbReference type="PROSITE" id="PS50850"/>
    </source>
</evidence>
<comment type="subcellular location">
    <subcellularLocation>
        <location evidence="1">Cell membrane</location>
        <topology evidence="1">Multi-pass membrane protein</topology>
    </subcellularLocation>
</comment>
<accession>F8JNZ7</accession>
<dbReference type="PANTHER" id="PTHR42718">
    <property type="entry name" value="MAJOR FACILITATOR SUPERFAMILY MULTIDRUG TRANSPORTER MFSC"/>
    <property type="match status" value="1"/>
</dbReference>
<keyword evidence="3 7" id="KW-1133">Transmembrane helix</keyword>
<feature type="transmembrane region" description="Helical" evidence="7">
    <location>
        <begin position="284"/>
        <end position="303"/>
    </location>
</feature>
<keyword evidence="5" id="KW-0046">Antibiotic resistance</keyword>
<dbReference type="GO" id="GO:0022857">
    <property type="term" value="F:transmembrane transporter activity"/>
    <property type="evidence" value="ECO:0007669"/>
    <property type="project" value="InterPro"/>
</dbReference>
<feature type="transmembrane region" description="Helical" evidence="7">
    <location>
        <begin position="100"/>
        <end position="120"/>
    </location>
</feature>
<feature type="transmembrane region" description="Helical" evidence="7">
    <location>
        <begin position="391"/>
        <end position="414"/>
    </location>
</feature>
<feature type="transmembrane region" description="Helical" evidence="7">
    <location>
        <begin position="426"/>
        <end position="445"/>
    </location>
</feature>
<gene>
    <name evidence="9" type="ordered locus">SCATT_15660</name>
</gene>
<feature type="transmembrane region" description="Helical" evidence="7">
    <location>
        <begin position="332"/>
        <end position="351"/>
    </location>
</feature>
<feature type="transmembrane region" description="Helical" evidence="7">
    <location>
        <begin position="492"/>
        <end position="511"/>
    </location>
</feature>
<keyword evidence="4 7" id="KW-0472">Membrane</keyword>
<evidence type="ECO:0000256" key="1">
    <source>
        <dbReference type="ARBA" id="ARBA00004651"/>
    </source>
</evidence>
<reference evidence="10" key="1">
    <citation type="submission" date="2011-12" db="EMBL/GenBank/DDBJ databases">
        <title>Complete genome sequence of Streptomyces cattleya strain DSM 46488.</title>
        <authorList>
            <person name="Ou H.-Y."/>
            <person name="Li P."/>
            <person name="Zhao C."/>
            <person name="O'Hagan D."/>
            <person name="Deng Z."/>
        </authorList>
    </citation>
    <scope>NUCLEOTIDE SEQUENCE [LARGE SCALE GENOMIC DNA]</scope>
    <source>
        <strain evidence="10">ATCC 35852 / DSM 46488 / JCM 4925 / NBRC 14057 / NRRL 8057</strain>
    </source>
</reference>
<protein>
    <submittedName>
        <fullName evidence="9">Transport protein</fullName>
    </submittedName>
</protein>
<dbReference type="KEGG" id="sct:SCAT_1564"/>
<dbReference type="OrthoDB" id="783189at2"/>
<accession>G8X252</accession>
<dbReference type="SUPFAM" id="SSF103473">
    <property type="entry name" value="MFS general substrate transporter"/>
    <property type="match status" value="1"/>
</dbReference>
<feature type="transmembrane region" description="Helical" evidence="7">
    <location>
        <begin position="253"/>
        <end position="272"/>
    </location>
</feature>
<dbReference type="InterPro" id="IPR011701">
    <property type="entry name" value="MFS"/>
</dbReference>
<evidence type="ECO:0000256" key="2">
    <source>
        <dbReference type="ARBA" id="ARBA00022692"/>
    </source>
</evidence>
<evidence type="ECO:0000313" key="9">
    <source>
        <dbReference type="EMBL" id="AEW93937.1"/>
    </source>
</evidence>
<feature type="transmembrane region" description="Helical" evidence="7">
    <location>
        <begin position="157"/>
        <end position="178"/>
    </location>
</feature>
<feature type="transmembrane region" description="Helical" evidence="7">
    <location>
        <begin position="466"/>
        <end position="486"/>
    </location>
</feature>
<evidence type="ECO:0000256" key="5">
    <source>
        <dbReference type="ARBA" id="ARBA00023251"/>
    </source>
</evidence>
<dbReference type="Proteomes" id="UP000007842">
    <property type="component" value="Chromosome"/>
</dbReference>
<dbReference type="HOGENOM" id="CLU_000960_28_2_11"/>
<evidence type="ECO:0000256" key="7">
    <source>
        <dbReference type="SAM" id="Phobius"/>
    </source>
</evidence>
<dbReference type="Gene3D" id="1.20.1250.20">
    <property type="entry name" value="MFS general substrate transporter like domains"/>
    <property type="match status" value="1"/>
</dbReference>
<proteinExistence type="predicted"/>
<feature type="transmembrane region" description="Helical" evidence="7">
    <location>
        <begin position="220"/>
        <end position="241"/>
    </location>
</feature>
<keyword evidence="10" id="KW-1185">Reference proteome</keyword>
<name>F8JNZ7_STREN</name>
<evidence type="ECO:0000313" key="10">
    <source>
        <dbReference type="Proteomes" id="UP000007842"/>
    </source>
</evidence>
<dbReference type="Gene3D" id="1.20.1720.10">
    <property type="entry name" value="Multidrug resistance protein D"/>
    <property type="match status" value="1"/>
</dbReference>
<dbReference type="InterPro" id="IPR020846">
    <property type="entry name" value="MFS_dom"/>
</dbReference>
<feature type="transmembrane region" description="Helical" evidence="7">
    <location>
        <begin position="132"/>
        <end position="151"/>
    </location>
</feature>
<dbReference type="KEGG" id="scy:SCATT_15660"/>
<evidence type="ECO:0000256" key="3">
    <source>
        <dbReference type="ARBA" id="ARBA00022989"/>
    </source>
</evidence>
<dbReference type="CDD" id="cd17321">
    <property type="entry name" value="MFS_MMR_MDR_like"/>
    <property type="match status" value="1"/>
</dbReference>
<dbReference type="GO" id="GO:0046677">
    <property type="term" value="P:response to antibiotic"/>
    <property type="evidence" value="ECO:0007669"/>
    <property type="project" value="UniProtKB-KW"/>
</dbReference>
<evidence type="ECO:0000256" key="4">
    <source>
        <dbReference type="ARBA" id="ARBA00023136"/>
    </source>
</evidence>
<dbReference type="STRING" id="1003195.SCATT_15660"/>
<feature type="transmembrane region" description="Helical" evidence="7">
    <location>
        <begin position="65"/>
        <end position="88"/>
    </location>
</feature>
<feature type="transmembrane region" description="Helical" evidence="7">
    <location>
        <begin position="190"/>
        <end position="214"/>
    </location>
</feature>
<organism evidence="9 10">
    <name type="scientific">Streptantibioticus cattleyicolor (strain ATCC 35852 / DSM 46488 / JCM 4925 / NBRC 14057 / NRRL 8057)</name>
    <name type="common">Streptomyces cattleya</name>
    <dbReference type="NCBI Taxonomy" id="1003195"/>
    <lineage>
        <taxon>Bacteria</taxon>
        <taxon>Bacillati</taxon>
        <taxon>Actinomycetota</taxon>
        <taxon>Actinomycetes</taxon>
        <taxon>Kitasatosporales</taxon>
        <taxon>Streptomycetaceae</taxon>
        <taxon>Streptantibioticus</taxon>
    </lineage>
</organism>
<dbReference type="PANTHER" id="PTHR42718:SF39">
    <property type="entry name" value="ACTINORHODIN TRANSPORTER-RELATED"/>
    <property type="match status" value="1"/>
</dbReference>
<feature type="compositionally biased region" description="Low complexity" evidence="6">
    <location>
        <begin position="8"/>
        <end position="26"/>
    </location>
</feature>
<keyword evidence="2 7" id="KW-0812">Transmembrane</keyword>
<dbReference type="GO" id="GO:0005886">
    <property type="term" value="C:plasma membrane"/>
    <property type="evidence" value="ECO:0007669"/>
    <property type="project" value="UniProtKB-SubCell"/>
</dbReference>
<dbReference type="EMBL" id="CP003219">
    <property type="protein sequence ID" value="AEW93937.1"/>
    <property type="molecule type" value="Genomic_DNA"/>
</dbReference>
<feature type="region of interest" description="Disordered" evidence="6">
    <location>
        <begin position="1"/>
        <end position="26"/>
    </location>
</feature>